<accession>A0A423SMZ1</accession>
<name>A0A423SMZ1_PENVA</name>
<dbReference type="GO" id="GO:0032580">
    <property type="term" value="C:Golgi cisterna membrane"/>
    <property type="evidence" value="ECO:0007669"/>
    <property type="project" value="UniProtKB-SubCell"/>
</dbReference>
<keyword evidence="1 3" id="KW-0328">Glycosyltransferase</keyword>
<dbReference type="Pfam" id="PF01531">
    <property type="entry name" value="Glyco_transf_11"/>
    <property type="match status" value="1"/>
</dbReference>
<evidence type="ECO:0000256" key="3">
    <source>
        <dbReference type="RuleBase" id="RU363129"/>
    </source>
</evidence>
<dbReference type="UniPathway" id="UPA00378"/>
<keyword evidence="3" id="KW-0333">Golgi apparatus</keyword>
<proteinExistence type="inferred from homology"/>
<dbReference type="AlphaFoldDB" id="A0A423SMZ1"/>
<reference evidence="4 5" key="2">
    <citation type="submission" date="2019-01" db="EMBL/GenBank/DDBJ databases">
        <title>The decoding of complex shrimp genome reveals the adaptation for benthos swimmer, frequently molting mechanism and breeding impact on genome.</title>
        <authorList>
            <person name="Sun Y."/>
            <person name="Gao Y."/>
            <person name="Yu Y."/>
        </authorList>
    </citation>
    <scope>NUCLEOTIDE SEQUENCE [LARGE SCALE GENOMIC DNA]</scope>
    <source>
        <tissue evidence="4">Muscle</tissue>
    </source>
</reference>
<dbReference type="STRING" id="6689.A0A423SMZ1"/>
<dbReference type="CDD" id="cd11301">
    <property type="entry name" value="Fut1_Fut2_like"/>
    <property type="match status" value="1"/>
</dbReference>
<evidence type="ECO:0000256" key="1">
    <source>
        <dbReference type="ARBA" id="ARBA00022676"/>
    </source>
</evidence>
<dbReference type="GO" id="GO:0008107">
    <property type="term" value="F:galactoside 2-alpha-L-fucosyltransferase activity"/>
    <property type="evidence" value="ECO:0007669"/>
    <property type="project" value="InterPro"/>
</dbReference>
<keyword evidence="5" id="KW-1185">Reference proteome</keyword>
<gene>
    <name evidence="4" type="ORF">C7M84_016517</name>
</gene>
<protein>
    <recommendedName>
        <fullName evidence="3">L-Fucosyltransferase</fullName>
        <ecNumber evidence="3">2.4.1.-</ecNumber>
    </recommendedName>
</protein>
<keyword evidence="3" id="KW-0812">Transmembrane</keyword>
<dbReference type="PANTHER" id="PTHR11927:SF9">
    <property type="entry name" value="L-FUCOSYLTRANSFERASE"/>
    <property type="match status" value="1"/>
</dbReference>
<organism evidence="4 5">
    <name type="scientific">Penaeus vannamei</name>
    <name type="common">Whiteleg shrimp</name>
    <name type="synonym">Litopenaeus vannamei</name>
    <dbReference type="NCBI Taxonomy" id="6689"/>
    <lineage>
        <taxon>Eukaryota</taxon>
        <taxon>Metazoa</taxon>
        <taxon>Ecdysozoa</taxon>
        <taxon>Arthropoda</taxon>
        <taxon>Crustacea</taxon>
        <taxon>Multicrustacea</taxon>
        <taxon>Malacostraca</taxon>
        <taxon>Eumalacostraca</taxon>
        <taxon>Eucarida</taxon>
        <taxon>Decapoda</taxon>
        <taxon>Dendrobranchiata</taxon>
        <taxon>Penaeoidea</taxon>
        <taxon>Penaeidae</taxon>
        <taxon>Penaeus</taxon>
    </lineage>
</organism>
<dbReference type="InterPro" id="IPR002516">
    <property type="entry name" value="Glyco_trans_11"/>
</dbReference>
<keyword evidence="3" id="KW-0325">Glycoprotein</keyword>
<keyword evidence="3" id="KW-0735">Signal-anchor</keyword>
<dbReference type="PANTHER" id="PTHR11927">
    <property type="entry name" value="GALACTOSIDE 2-L-FUCOSYLTRANSFERASE"/>
    <property type="match status" value="1"/>
</dbReference>
<sequence>MRDTARQGSAAAIHPYPCISSDCSRPFAVMFDGGRLGNQMCQYLSLMLLRKQFGIKIAIRAKMKRILTTSFENVWVPLNGSKCFTQHTQRILYRNLYNQLFNFNEGNPEAYPLSKSYFISNYPCPIELLLPWREKLSKVLVFKPKILEEARRRMHRSLEAAGLAESPDLTVVTVHVRRTDYISYVKSRYGLAPLTATYFHRAFNYFRKRFAHPVFLVTTDDKKWCEDHILGPDVLYAGSQDPSVDIALLSQGNHTIVSFGTFGFVSAFLGKGMIVHPENNPTYNCESSGVTLSVPVS</sequence>
<evidence type="ECO:0000313" key="5">
    <source>
        <dbReference type="Proteomes" id="UP000283509"/>
    </source>
</evidence>
<dbReference type="OrthoDB" id="6381556at2759"/>
<dbReference type="EC" id="2.4.1.-" evidence="3"/>
<comment type="subcellular location">
    <subcellularLocation>
        <location evidence="3">Golgi apparatus</location>
        <location evidence="3">Golgi stack membrane</location>
        <topology evidence="3">Single-pass type II membrane protein</topology>
    </subcellularLocation>
</comment>
<evidence type="ECO:0000256" key="2">
    <source>
        <dbReference type="ARBA" id="ARBA00022679"/>
    </source>
</evidence>
<dbReference type="GO" id="GO:0005975">
    <property type="term" value="P:carbohydrate metabolic process"/>
    <property type="evidence" value="ECO:0007669"/>
    <property type="project" value="InterPro"/>
</dbReference>
<comment type="similarity">
    <text evidence="3">Belongs to the glycosyltransferase 11 family.</text>
</comment>
<keyword evidence="2 3" id="KW-0808">Transferase</keyword>
<dbReference type="EMBL" id="QCYY01003080">
    <property type="protein sequence ID" value="ROT65514.1"/>
    <property type="molecule type" value="Genomic_DNA"/>
</dbReference>
<evidence type="ECO:0000313" key="4">
    <source>
        <dbReference type="EMBL" id="ROT65514.1"/>
    </source>
</evidence>
<reference evidence="4 5" key="1">
    <citation type="submission" date="2018-04" db="EMBL/GenBank/DDBJ databases">
        <authorList>
            <person name="Zhang X."/>
            <person name="Yuan J."/>
            <person name="Li F."/>
            <person name="Xiang J."/>
        </authorList>
    </citation>
    <scope>NUCLEOTIDE SEQUENCE [LARGE SCALE GENOMIC DNA]</scope>
    <source>
        <tissue evidence="4">Muscle</tissue>
    </source>
</reference>
<comment type="caution">
    <text evidence="4">The sequence shown here is derived from an EMBL/GenBank/DDBJ whole genome shotgun (WGS) entry which is preliminary data.</text>
</comment>
<comment type="pathway">
    <text evidence="3">Protein modification; protein glycosylation.</text>
</comment>
<dbReference type="Proteomes" id="UP000283509">
    <property type="component" value="Unassembled WGS sequence"/>
</dbReference>